<dbReference type="Proteomes" id="UP000075666">
    <property type="component" value="Unassembled WGS sequence"/>
</dbReference>
<proteinExistence type="predicted"/>
<gene>
    <name evidence="1" type="ORF">B4102_0118</name>
    <name evidence="2" type="ORF">JGZ69_08460</name>
</gene>
<reference evidence="2 4" key="2">
    <citation type="submission" date="2020-12" db="EMBL/GenBank/DDBJ databases">
        <title>Taxonomic evaluation of the Bacillus sporothermodurans group of bacteria based on whole genome sequences.</title>
        <authorList>
            <person name="Fiedler G."/>
            <person name="Herbstmann A.-D."/>
            <person name="Doll E."/>
            <person name="Wenning M."/>
            <person name="Brinks E."/>
            <person name="Kabisch J."/>
            <person name="Breitenwieser F."/>
            <person name="Lappann M."/>
            <person name="Boehnlein C."/>
            <person name="Franz C."/>
        </authorList>
    </citation>
    <scope>NUCLEOTIDE SEQUENCE [LARGE SCALE GENOMIC DNA]</scope>
    <source>
        <strain evidence="2 4">DSM 10599</strain>
    </source>
</reference>
<keyword evidence="3" id="KW-1185">Reference proteome</keyword>
<accession>A0A150LFF3</accession>
<sequence length="147" mass="17795">MNVITTFNAKRRERQIKYERKLLKELSIQNLKKSVQEHFGSERIEGGIWIQQGVEEGCYDVAIEAYLLGGQFSRFSHFGESIEEIKKRCHNEIRHLTDTLYNFWLYWKFGDEGFIQESIYYSCEQFVDKWWMEGFIKGEQRRKLRLH</sequence>
<evidence type="ECO:0000313" key="4">
    <source>
        <dbReference type="Proteomes" id="UP000595512"/>
    </source>
</evidence>
<dbReference type="GeneID" id="62499430"/>
<dbReference type="Pfam" id="PF10730">
    <property type="entry name" value="DUF2521"/>
    <property type="match status" value="1"/>
</dbReference>
<dbReference type="RefSeq" id="WP_066226770.1">
    <property type="nucleotide sequence ID" value="NZ_CP066701.1"/>
</dbReference>
<name>A0A150LFF3_9BACI</name>
<organism evidence="1 3">
    <name type="scientific">Heyndrickxia sporothermodurans</name>
    <dbReference type="NCBI Taxonomy" id="46224"/>
    <lineage>
        <taxon>Bacteria</taxon>
        <taxon>Bacillati</taxon>
        <taxon>Bacillota</taxon>
        <taxon>Bacilli</taxon>
        <taxon>Bacillales</taxon>
        <taxon>Bacillaceae</taxon>
        <taxon>Heyndrickxia</taxon>
    </lineage>
</organism>
<reference evidence="1 3" key="1">
    <citation type="submission" date="2016-01" db="EMBL/GenBank/DDBJ databases">
        <title>Genome Sequences of Twelve Sporeforming Bacillus Species Isolated from Foods.</title>
        <authorList>
            <person name="Berendsen E.M."/>
            <person name="Wells-Bennik M.H."/>
            <person name="Krawcyk A.O."/>
            <person name="De Jong A."/>
            <person name="Holsappel S."/>
            <person name="Eijlander R.T."/>
            <person name="Kuipers O.P."/>
        </authorList>
    </citation>
    <scope>NUCLEOTIDE SEQUENCE [LARGE SCALE GENOMIC DNA]</scope>
    <source>
        <strain evidence="1 3">B4102</strain>
    </source>
</reference>
<dbReference type="PATRIC" id="fig|46224.3.peg.472"/>
<dbReference type="OrthoDB" id="2915109at2"/>
<dbReference type="AlphaFoldDB" id="A0A150LFF3"/>
<dbReference type="EMBL" id="LQYN01000010">
    <property type="protein sequence ID" value="KYD11058.1"/>
    <property type="molecule type" value="Genomic_DNA"/>
</dbReference>
<dbReference type="InterPro" id="IPR019667">
    <property type="entry name" value="Uncharacterised_YbaK"/>
</dbReference>
<dbReference type="KEGG" id="hspo:JGZ69_08460"/>
<dbReference type="STRING" id="46224.B4102_0118"/>
<evidence type="ECO:0000313" key="1">
    <source>
        <dbReference type="EMBL" id="KYD11058.1"/>
    </source>
</evidence>
<protein>
    <submittedName>
        <fullName evidence="2">YbaK family protein</fullName>
    </submittedName>
</protein>
<dbReference type="Proteomes" id="UP000595512">
    <property type="component" value="Chromosome"/>
</dbReference>
<evidence type="ECO:0000313" key="3">
    <source>
        <dbReference type="Proteomes" id="UP000075666"/>
    </source>
</evidence>
<evidence type="ECO:0000313" key="2">
    <source>
        <dbReference type="EMBL" id="QQX26805.1"/>
    </source>
</evidence>
<dbReference type="EMBL" id="CP066701">
    <property type="protein sequence ID" value="QQX26805.1"/>
    <property type="molecule type" value="Genomic_DNA"/>
</dbReference>